<dbReference type="GO" id="GO:0004553">
    <property type="term" value="F:hydrolase activity, hydrolyzing O-glycosyl compounds"/>
    <property type="evidence" value="ECO:0007669"/>
    <property type="project" value="TreeGrafter"/>
</dbReference>
<gene>
    <name evidence="3" type="ORF">GYA93_09845</name>
</gene>
<evidence type="ECO:0000313" key="4">
    <source>
        <dbReference type="Proteomes" id="UP000466307"/>
    </source>
</evidence>
<feature type="compositionally biased region" description="Low complexity" evidence="1">
    <location>
        <begin position="221"/>
        <end position="291"/>
    </location>
</feature>
<keyword evidence="4" id="KW-1185">Reference proteome</keyword>
<dbReference type="PANTHER" id="PTHR12631:SF10">
    <property type="entry name" value="BETA-XYLOSIDASE-LIKE PROTEIN-RELATED"/>
    <property type="match status" value="1"/>
</dbReference>
<evidence type="ECO:0000256" key="1">
    <source>
        <dbReference type="SAM" id="MobiDB-lite"/>
    </source>
</evidence>
<proteinExistence type="predicted"/>
<feature type="signal peptide" evidence="2">
    <location>
        <begin position="1"/>
        <end position="23"/>
    </location>
</feature>
<dbReference type="PANTHER" id="PTHR12631">
    <property type="entry name" value="ALPHA-L-IDURONIDASE"/>
    <property type="match status" value="1"/>
</dbReference>
<dbReference type="SUPFAM" id="SSF51445">
    <property type="entry name" value="(Trans)glycosidases"/>
    <property type="match status" value="1"/>
</dbReference>
<feature type="chain" id="PRO_5039298441" description="Cellulase family glycosylhydrolase" evidence="2">
    <location>
        <begin position="24"/>
        <end position="339"/>
    </location>
</feature>
<dbReference type="Proteomes" id="UP000466307">
    <property type="component" value="Unassembled WGS sequence"/>
</dbReference>
<comment type="caution">
    <text evidence="3">The sequence shown here is derived from an EMBL/GenBank/DDBJ whole genome shotgun (WGS) entry which is preliminary data.</text>
</comment>
<accession>A0A7K3LNV9</accession>
<dbReference type="InterPro" id="IPR017853">
    <property type="entry name" value="GH"/>
</dbReference>
<evidence type="ECO:0000256" key="2">
    <source>
        <dbReference type="SAM" id="SignalP"/>
    </source>
</evidence>
<reference evidence="3 4" key="1">
    <citation type="submission" date="2020-01" db="EMBL/GenBank/DDBJ databases">
        <title>Investigation of new actinobacteria for the biodesulphurisation of diesel fuel.</title>
        <authorList>
            <person name="Athi Narayanan S.M."/>
        </authorList>
    </citation>
    <scope>NUCLEOTIDE SEQUENCE [LARGE SCALE GENOMIC DNA]</scope>
    <source>
        <strain evidence="3 4">213E</strain>
    </source>
</reference>
<keyword evidence="2" id="KW-0732">Signal</keyword>
<organism evidence="3 4">
    <name type="scientific">Gordonia desulfuricans</name>
    <dbReference type="NCBI Taxonomy" id="89051"/>
    <lineage>
        <taxon>Bacteria</taxon>
        <taxon>Bacillati</taxon>
        <taxon>Actinomycetota</taxon>
        <taxon>Actinomycetes</taxon>
        <taxon>Mycobacteriales</taxon>
        <taxon>Gordoniaceae</taxon>
        <taxon>Gordonia</taxon>
    </lineage>
</organism>
<sequence length="339" mass="34463">MRRVAIGATALAIGGAMIGVTTAPFPAPAPSPPASSLITALTAVTGDPTELGVGDAQIYRMSRDELVTTIDDLYRLGVREIRVGAPWTFLQQGGSDTTAWGTLDTVIDEARAHGMDVSVVISLTSPWAGSADPVRVVERFTVFAQRLAGRYKGKVSAYEIWDDPTGEGPALPMTPEDVGSLLEAALAVVAATDPSVRVSARSIHPQAQAVLESRAVATAEPSAAAVPEASPQASAPPAVETPAPATDTPTTTSVSPSPTTTSTADNEAPATSTTSDSATTSSPSTPSTPSAPSNPPSEPPVIPTAPTVSPGSFGDVQTPQPTEPEITPVVPEDTDPAGT</sequence>
<dbReference type="RefSeq" id="WP_157079362.1">
    <property type="nucleotide sequence ID" value="NZ_JAADZU010000025.1"/>
</dbReference>
<feature type="compositionally biased region" description="Low complexity" evidence="1">
    <location>
        <begin position="316"/>
        <end position="331"/>
    </location>
</feature>
<dbReference type="EMBL" id="JAADZU010000025">
    <property type="protein sequence ID" value="NDK89878.1"/>
    <property type="molecule type" value="Genomic_DNA"/>
</dbReference>
<evidence type="ECO:0000313" key="3">
    <source>
        <dbReference type="EMBL" id="NDK89878.1"/>
    </source>
</evidence>
<evidence type="ECO:0008006" key="5">
    <source>
        <dbReference type="Google" id="ProtNLM"/>
    </source>
</evidence>
<name>A0A7K3LNV9_9ACTN</name>
<protein>
    <recommendedName>
        <fullName evidence="5">Cellulase family glycosylhydrolase</fullName>
    </recommendedName>
</protein>
<dbReference type="InterPro" id="IPR051923">
    <property type="entry name" value="Glycosyl_Hydrolase_39"/>
</dbReference>
<feature type="region of interest" description="Disordered" evidence="1">
    <location>
        <begin position="221"/>
        <end position="339"/>
    </location>
</feature>
<dbReference type="AlphaFoldDB" id="A0A7K3LNV9"/>
<feature type="compositionally biased region" description="Pro residues" evidence="1">
    <location>
        <begin position="292"/>
        <end position="303"/>
    </location>
</feature>
<dbReference type="Gene3D" id="3.20.20.80">
    <property type="entry name" value="Glycosidases"/>
    <property type="match status" value="1"/>
</dbReference>